<dbReference type="Proteomes" id="UP000294933">
    <property type="component" value="Unassembled WGS sequence"/>
</dbReference>
<keyword evidence="2" id="KW-1185">Reference proteome</keyword>
<protein>
    <submittedName>
        <fullName evidence="1">Uncharacterized protein</fullName>
    </submittedName>
</protein>
<reference evidence="1 2" key="1">
    <citation type="submission" date="2018-06" db="EMBL/GenBank/DDBJ databases">
        <title>A transcriptomic atlas of mushroom development highlights an independent origin of complex multicellularity.</title>
        <authorList>
            <consortium name="DOE Joint Genome Institute"/>
            <person name="Krizsan K."/>
            <person name="Almasi E."/>
            <person name="Merenyi Z."/>
            <person name="Sahu N."/>
            <person name="Viragh M."/>
            <person name="Koszo T."/>
            <person name="Mondo S."/>
            <person name="Kiss B."/>
            <person name="Balint B."/>
            <person name="Kues U."/>
            <person name="Barry K."/>
            <person name="Hegedus J.C."/>
            <person name="Henrissat B."/>
            <person name="Johnson J."/>
            <person name="Lipzen A."/>
            <person name="Ohm R."/>
            <person name="Nagy I."/>
            <person name="Pangilinan J."/>
            <person name="Yan J."/>
            <person name="Xiong Y."/>
            <person name="Grigoriev I.V."/>
            <person name="Hibbett D.S."/>
            <person name="Nagy L.G."/>
        </authorList>
    </citation>
    <scope>NUCLEOTIDE SEQUENCE [LARGE SCALE GENOMIC DNA]</scope>
    <source>
        <strain evidence="1 2">SZMC22713</strain>
    </source>
</reference>
<name>A0A4Y7PDB5_9AGAM</name>
<sequence>MLSPAFNTANFLSTALQPVSPTAADTISLFHRPAFPRYPLSTPLTPPAPSPMCPSIPADCTALSPPPMRRSPPPAVPCLSKAVVIHQLHRLQRHQLPASAPPRSMMTLSNSDMSPHRLHHCLHHGGYDIPLPPSYQPSQLRPNAGEKNCTHTYIFINLFVYFC</sequence>
<dbReference type="VEuPathDB" id="FungiDB:BD410DRAFT_847154"/>
<dbReference type="AlphaFoldDB" id="A0A4Y7PDB5"/>
<evidence type="ECO:0000313" key="1">
    <source>
        <dbReference type="EMBL" id="TDL13247.1"/>
    </source>
</evidence>
<organism evidence="1 2">
    <name type="scientific">Rickenella mellea</name>
    <dbReference type="NCBI Taxonomy" id="50990"/>
    <lineage>
        <taxon>Eukaryota</taxon>
        <taxon>Fungi</taxon>
        <taxon>Dikarya</taxon>
        <taxon>Basidiomycota</taxon>
        <taxon>Agaricomycotina</taxon>
        <taxon>Agaricomycetes</taxon>
        <taxon>Hymenochaetales</taxon>
        <taxon>Rickenellaceae</taxon>
        <taxon>Rickenella</taxon>
    </lineage>
</organism>
<gene>
    <name evidence="1" type="ORF">BD410DRAFT_847154</name>
</gene>
<dbReference type="EMBL" id="ML170802">
    <property type="protein sequence ID" value="TDL13247.1"/>
    <property type="molecule type" value="Genomic_DNA"/>
</dbReference>
<evidence type="ECO:0000313" key="2">
    <source>
        <dbReference type="Proteomes" id="UP000294933"/>
    </source>
</evidence>
<accession>A0A4Y7PDB5</accession>
<proteinExistence type="predicted"/>